<keyword evidence="8" id="KW-0472">Membrane</keyword>
<keyword evidence="4" id="KW-0547">Nucleotide-binding</keyword>
<accession>A0A1D3D1X9</accession>
<dbReference type="GO" id="GO:0008478">
    <property type="term" value="F:pyridoxal kinase activity"/>
    <property type="evidence" value="ECO:0007669"/>
    <property type="project" value="UniProtKB-EC"/>
</dbReference>
<evidence type="ECO:0000313" key="10">
    <source>
        <dbReference type="Proteomes" id="UP000095192"/>
    </source>
</evidence>
<feature type="region of interest" description="Disordered" evidence="7">
    <location>
        <begin position="394"/>
        <end position="427"/>
    </location>
</feature>
<dbReference type="InterPro" id="IPR029056">
    <property type="entry name" value="Ribokinase-like"/>
</dbReference>
<proteinExistence type="inferred from homology"/>
<dbReference type="Proteomes" id="UP000095192">
    <property type="component" value="Unassembled WGS sequence"/>
</dbReference>
<feature type="transmembrane region" description="Helical" evidence="8">
    <location>
        <begin position="788"/>
        <end position="812"/>
    </location>
</feature>
<dbReference type="GO" id="GO:0005829">
    <property type="term" value="C:cytosol"/>
    <property type="evidence" value="ECO:0007669"/>
    <property type="project" value="TreeGrafter"/>
</dbReference>
<feature type="region of interest" description="Disordered" evidence="7">
    <location>
        <begin position="209"/>
        <end position="235"/>
    </location>
</feature>
<dbReference type="Gene3D" id="2.10.50.10">
    <property type="entry name" value="Tumor Necrosis Factor Receptor, subunit A, domain 2"/>
    <property type="match status" value="1"/>
</dbReference>
<evidence type="ECO:0000256" key="4">
    <source>
        <dbReference type="ARBA" id="ARBA00022741"/>
    </source>
</evidence>
<keyword evidence="6" id="KW-0067">ATP-binding</keyword>
<dbReference type="GO" id="GO:0009443">
    <property type="term" value="P:pyridoxal 5'-phosphate salvage"/>
    <property type="evidence" value="ECO:0007669"/>
    <property type="project" value="InterPro"/>
</dbReference>
<comment type="similarity">
    <text evidence="1">Belongs to the pyridoxine kinase family.</text>
</comment>
<dbReference type="InterPro" id="IPR004625">
    <property type="entry name" value="PyrdxlKinase"/>
</dbReference>
<reference evidence="9 10" key="1">
    <citation type="journal article" date="2016" name="BMC Genomics">
        <title>Comparative genomics reveals Cyclospora cayetanensis possesses coccidia-like metabolism and invasion components but unique surface antigens.</title>
        <authorList>
            <person name="Liu S."/>
            <person name="Wang L."/>
            <person name="Zheng H."/>
            <person name="Xu Z."/>
            <person name="Roellig D.M."/>
            <person name="Li N."/>
            <person name="Frace M.A."/>
            <person name="Tang K."/>
            <person name="Arrowood M.J."/>
            <person name="Moss D.M."/>
            <person name="Zhang L."/>
            <person name="Feng Y."/>
            <person name="Xiao L."/>
        </authorList>
    </citation>
    <scope>NUCLEOTIDE SEQUENCE [LARGE SCALE GENOMIC DNA]</scope>
    <source>
        <strain evidence="9 10">CHN_HEN01</strain>
    </source>
</reference>
<sequence length="1985" mass="214378">MSAHLGRVLGVQSHVVQGHVGADAFTFPLQALGLDVGCIYTCQFVDLFVHEGSQLERQQLSTILKHLNASSFLPPAANSGEDTERAYEPPFRYIVSGFVGKADLLDVTADWLSLLRAALGPRKAPLYVCDPVMGDCGKLCPSLPIENWGALVTAIDALHAAGPEVVIITSVEFSAPAAAQALNILAAAEKQIQQPNQQQGEHLFVVASRQQRPEQRCAPPEGSSTAAEGLKDDETPKERREVLYALAIPKAKGYIGGAGDLFTALFTGFFVKEQFHLGRALQKTVAAVQAVIADTTSRSPRPQTVDAVTAQAFLLNPPACCIRKPILLPQEARQQAAAAADGLNAVDPSGGSSVSAAPPAAPPSISRALMILALLLAVAVAATQDTDAAAAAPPLTTVSGDATSRDQRRTPCLEYTGTTPAASPDAAPRRRLARVANVACTNGEYLDGVGYEAATAAAANASTKAVPAAAPTEEVLLPCVADLSPCCCRLRGGSNTAISLQHSDGICQKCPAGSYSTVGSVGFLSCIQCPPGSWSNEGAPVCEACPPSMTDQRRLTTASAYQVRQGQLPFLQAASTKPSSSDASCVPCEEPLEWCIRTSAEEGGWWSWKSVCGDSAAKDSRGEHPFCEEVGKDSAKLEFRYACSRETYCTGTPEEPCADGTDGVFCGDCASGYSDTLLFPFYRGCLACGALQYGLPCGLFICVFVLTGVSLWWVRRAVLFEDASQLISTLRSISFFWQLMSNLPPLLHTVSSQQWLILGAFSLGFPLPQLVQCLDGRNSWASLAEKQVVVAGFLPLALLPFAIVLGLFLHALHQRDAAKHQEELDRQNIANDAYRNPLENTPEIVNTIVRERQRLLGPNAGKLFDLAASRTSEAAGAAAATSTAPAPASPAPAAALLPQEEADALSAEGAGGSTSLTARLRGVAASKADSSTGKWKRHLRFQDQAEHSLAKPLQFVETPLHEALPAPPAAAGGADVGAATFGRATQQQHPGIKVIQQAPQEVSVEEERETAVSVLSDDADVGPLFTDATPHGAQWKRRSWILGSWIVMHHLLTFSVSQHPLTAGWLVSGFNRRYFWWYLFQQMCVHLIQISISVSTTTSFTMANREGPSGFFAKALVPQLTSITQTIATINVILAYAALHLSLPIYIKERHMMASRATGCSLAVSLIAFCVAFYNGAFPEESWSSALGWIAVVARIVLTLLHFIAVLITTGIIRKLRHRFKVVRQVGDVFRSARGRLEAIRTQEQDETLEKEYKRERLKLLEAEREGKGDTFHRHWRLGLRNPRIGIHRLAALVCKGEGEEEESAQLLTRLMLLPIPRGEVKDTLLQTVKQVESTPRALAALLHLTLMETFPSMGRVEAFTILREHGFDPNEVSLHSADFGTWERLLRNEAQHSLLIACLRAALAGRPPCSLRQLSAACANEAVRIVLHCGLLDISDYVIEVARELPRDRFLAFGLDAEGRLIEGYDEEKEKGKRELTEKLKGILRTAGVPAPAPAQPAAGFAAGIELFDFAAAEPTAVLRKRRIERALELQKNFMSIFPSALPVFNPITGEEVHTLDPQLLSLQQEQQQRADRLRDSLAAFHILKLEILGLRVQALQRHVLVIVCTVEALVALPLPSVCRYHALCADSSGNVLLCIMQWQVPFKQREGEEGEENEPVYVVDLVRRHDGITFFFNGVQVGFIYKDIDATFTDIVTIGNSLHGGQPLGTVSDVKVLATALDSSSAAVRYYEVLGRTASKSLGDGFAAALEAAAGISSAASPDEKIELHQILNLSFVVADPRKQTRVLAVCAPEVYTAATYYLRLSTGELTRCPDTGAHGLKELSASTGYTLAVWIRTPLPATGSLHALFADDQWSVFSDGLAKEFHPSGLDLSQEADGWHLLHVVAAAKELTKAPPAATAEASRNDSGIMAFYLDGSPRGLIPRVCWAPVKYLGNNFSGRNAFGSFAHFRAYAKPFTPQQVYFDYTGRPPVAEGSLVCRVFEKRAF</sequence>
<dbReference type="VEuPathDB" id="ToxoDB:LOC34619626"/>
<feature type="transmembrane region" description="Helical" evidence="8">
    <location>
        <begin position="1127"/>
        <end position="1147"/>
    </location>
</feature>
<dbReference type="Gene3D" id="3.40.1190.20">
    <property type="match status" value="2"/>
</dbReference>
<dbReference type="PANTHER" id="PTHR10534">
    <property type="entry name" value="PYRIDOXAL KINASE"/>
    <property type="match status" value="1"/>
</dbReference>
<feature type="transmembrane region" description="Helical" evidence="8">
    <location>
        <begin position="693"/>
        <end position="714"/>
    </location>
</feature>
<keyword evidence="8" id="KW-1133">Transmembrane helix</keyword>
<dbReference type="EMBL" id="JROU02001093">
    <property type="protein sequence ID" value="OEH77439.1"/>
    <property type="molecule type" value="Genomic_DNA"/>
</dbReference>
<organism evidence="9 10">
    <name type="scientific">Cyclospora cayetanensis</name>
    <dbReference type="NCBI Taxonomy" id="88456"/>
    <lineage>
        <taxon>Eukaryota</taxon>
        <taxon>Sar</taxon>
        <taxon>Alveolata</taxon>
        <taxon>Apicomplexa</taxon>
        <taxon>Conoidasida</taxon>
        <taxon>Coccidia</taxon>
        <taxon>Eucoccidiorida</taxon>
        <taxon>Eimeriorina</taxon>
        <taxon>Eimeriidae</taxon>
        <taxon>Cyclospora</taxon>
    </lineage>
</organism>
<evidence type="ECO:0000313" key="9">
    <source>
        <dbReference type="EMBL" id="OEH77439.1"/>
    </source>
</evidence>
<keyword evidence="8" id="KW-0812">Transmembrane</keyword>
<dbReference type="VEuPathDB" id="ToxoDB:LOC113147618"/>
<dbReference type="SUPFAM" id="SSF53613">
    <property type="entry name" value="Ribokinase-like"/>
    <property type="match status" value="1"/>
</dbReference>
<gene>
    <name evidence="9" type="ORF">cyc_02833</name>
</gene>
<evidence type="ECO:0000256" key="5">
    <source>
        <dbReference type="ARBA" id="ARBA00022777"/>
    </source>
</evidence>
<dbReference type="InParanoid" id="A0A1D3D1X9"/>
<evidence type="ECO:0000256" key="7">
    <source>
        <dbReference type="SAM" id="MobiDB-lite"/>
    </source>
</evidence>
<keyword evidence="5" id="KW-0418">Kinase</keyword>
<evidence type="ECO:0000256" key="1">
    <source>
        <dbReference type="ARBA" id="ARBA00008805"/>
    </source>
</evidence>
<dbReference type="GO" id="GO:0005524">
    <property type="term" value="F:ATP binding"/>
    <property type="evidence" value="ECO:0007669"/>
    <property type="project" value="UniProtKB-KW"/>
</dbReference>
<dbReference type="EC" id="2.7.1.35" evidence="2"/>
<feature type="transmembrane region" description="Helical" evidence="8">
    <location>
        <begin position="1189"/>
        <end position="1213"/>
    </location>
</feature>
<dbReference type="PANTHER" id="PTHR10534:SF2">
    <property type="entry name" value="PYRIDOXAL KINASE"/>
    <property type="match status" value="1"/>
</dbReference>
<protein>
    <recommendedName>
        <fullName evidence="2">pyridoxal kinase</fullName>
        <ecNumber evidence="2">2.7.1.35</ecNumber>
    </recommendedName>
</protein>
<evidence type="ECO:0000256" key="2">
    <source>
        <dbReference type="ARBA" id="ARBA00012104"/>
    </source>
</evidence>
<comment type="caution">
    <text evidence="9">The sequence shown here is derived from an EMBL/GenBank/DDBJ whole genome shotgun (WGS) entry which is preliminary data.</text>
</comment>
<feature type="transmembrane region" description="Helical" evidence="8">
    <location>
        <begin position="1159"/>
        <end position="1177"/>
    </location>
</feature>
<dbReference type="VEuPathDB" id="ToxoDB:cyc_02833"/>
<evidence type="ECO:0000256" key="6">
    <source>
        <dbReference type="ARBA" id="ARBA00022840"/>
    </source>
</evidence>
<keyword evidence="10" id="KW-1185">Reference proteome</keyword>
<dbReference type="SMART" id="SM01411">
    <property type="entry name" value="Ephrin_rec_like"/>
    <property type="match status" value="1"/>
</dbReference>
<evidence type="ECO:0000256" key="3">
    <source>
        <dbReference type="ARBA" id="ARBA00022679"/>
    </source>
</evidence>
<keyword evidence="3" id="KW-0808">Transferase</keyword>
<feature type="transmembrane region" description="Helical" evidence="8">
    <location>
        <begin position="755"/>
        <end position="776"/>
    </location>
</feature>
<name>A0A1D3D1X9_9EIME</name>
<evidence type="ECO:0000256" key="8">
    <source>
        <dbReference type="SAM" id="Phobius"/>
    </source>
</evidence>